<evidence type="ECO:0000313" key="1">
    <source>
        <dbReference type="EMBL" id="PLV20083.1"/>
    </source>
</evidence>
<dbReference type="Gene3D" id="3.40.50.150">
    <property type="entry name" value="Vaccinia Virus protein VP39"/>
    <property type="match status" value="1"/>
</dbReference>
<evidence type="ECO:0000313" key="2">
    <source>
        <dbReference type="EMBL" id="PLV25663.1"/>
    </source>
</evidence>
<evidence type="ECO:0008006" key="5">
    <source>
        <dbReference type="Google" id="ProtNLM"/>
    </source>
</evidence>
<dbReference type="Pfam" id="PF13489">
    <property type="entry name" value="Methyltransf_23"/>
    <property type="match status" value="1"/>
</dbReference>
<organism evidence="1 4">
    <name type="scientific">Pseudomonas guariconensis</name>
    <dbReference type="NCBI Taxonomy" id="1288410"/>
    <lineage>
        <taxon>Bacteria</taxon>
        <taxon>Pseudomonadati</taxon>
        <taxon>Pseudomonadota</taxon>
        <taxon>Gammaproteobacteria</taxon>
        <taxon>Pseudomonadales</taxon>
        <taxon>Pseudomonadaceae</taxon>
        <taxon>Pseudomonas</taxon>
    </lineage>
</organism>
<keyword evidence="3" id="KW-1185">Reference proteome</keyword>
<evidence type="ECO:0000313" key="4">
    <source>
        <dbReference type="Proteomes" id="UP000234878"/>
    </source>
</evidence>
<protein>
    <recommendedName>
        <fullName evidence="5">Methyltransferase domain-containing protein</fullName>
    </recommendedName>
</protein>
<sequence>MSNSLPFSPSRERVATQCICCGGTQLQKSAAILMPFVSHRALDWPPVLIDAEWGLNTVPQGMAYCICNTLHCEYCEFLFLDIRFSDREMERLYDGYYGEDYERLREHYEPGFRERNQALTAPSDLIELTRHYILRYVNPTRVLDWGGGDGTNTPFKGQGYQTDIFDIDKKATVPGTRSVSKDEIRGVDYDLIVCRQVLEHVPYPADTLSQIRTYMRDDTLLYVELPHEALLVGNNGLSAGQKKHWHEHINFFSPKAVSHLFEACGFTVLDVRSTPISGDPRLSSASRILQAIVKKERS</sequence>
<dbReference type="Proteomes" id="UP000234839">
    <property type="component" value="Unassembled WGS sequence"/>
</dbReference>
<dbReference type="SUPFAM" id="SSF53335">
    <property type="entry name" value="S-adenosyl-L-methionine-dependent methyltransferases"/>
    <property type="match status" value="1"/>
</dbReference>
<dbReference type="EMBL" id="PJCP01000002">
    <property type="protein sequence ID" value="PLV25663.1"/>
    <property type="molecule type" value="Genomic_DNA"/>
</dbReference>
<dbReference type="InterPro" id="IPR029063">
    <property type="entry name" value="SAM-dependent_MTases_sf"/>
</dbReference>
<dbReference type="Proteomes" id="UP000234878">
    <property type="component" value="Unassembled WGS sequence"/>
</dbReference>
<accession>A0AAX0W089</accession>
<comment type="caution">
    <text evidence="1">The sequence shown here is derived from an EMBL/GenBank/DDBJ whole genome shotgun (WGS) entry which is preliminary data.</text>
</comment>
<gene>
    <name evidence="1" type="ORF">CXG49_05695</name>
    <name evidence="2" type="ORF">CXG53_04055</name>
</gene>
<dbReference type="RefSeq" id="WP_102081330.1">
    <property type="nucleotide sequence ID" value="NZ_PJCP01000002.1"/>
</dbReference>
<dbReference type="AlphaFoldDB" id="A0AAX0W089"/>
<reference evidence="3 4" key="1">
    <citation type="submission" date="2017-12" db="EMBL/GenBank/DDBJ databases">
        <title>Detection of the carbapenemase gene blaVIM-5 in members of the Pseudomonas putida group isolated from polluted Nigerian wetlands.</title>
        <authorList>
            <person name="Adelowo O."/>
            <person name="Vollmers J."/>
            <person name="Maeusezahl I."/>
            <person name="Kaster A.-K."/>
            <person name="Mueller J.A."/>
        </authorList>
    </citation>
    <scope>NUCLEOTIDE SEQUENCE [LARGE SCALE GENOMIC DNA]</scope>
    <source>
        <strain evidence="2 3">MR119</strain>
        <strain evidence="1 4">MR144</strain>
    </source>
</reference>
<dbReference type="EMBL" id="PJCQ01000004">
    <property type="protein sequence ID" value="PLV20083.1"/>
    <property type="molecule type" value="Genomic_DNA"/>
</dbReference>
<proteinExistence type="predicted"/>
<evidence type="ECO:0000313" key="3">
    <source>
        <dbReference type="Proteomes" id="UP000234839"/>
    </source>
</evidence>
<name>A0AAX0W089_9PSED</name>